<dbReference type="RefSeq" id="WP_007094510.1">
    <property type="nucleotide sequence ID" value="NZ_DS544873.1"/>
</dbReference>
<keyword evidence="3" id="KW-1185">Reference proteome</keyword>
<keyword evidence="1" id="KW-0472">Membrane</keyword>
<dbReference type="Proteomes" id="UP000002945">
    <property type="component" value="Unassembled WGS sequence"/>
</dbReference>
<keyword evidence="1" id="KW-0812">Transmembrane</keyword>
<dbReference type="eggNOG" id="ENOG5033MGR">
    <property type="taxonomic scope" value="Bacteria"/>
</dbReference>
<dbReference type="OrthoDB" id="673558at2"/>
<evidence type="ECO:0000313" key="3">
    <source>
        <dbReference type="Proteomes" id="UP000002945"/>
    </source>
</evidence>
<dbReference type="InterPro" id="IPR024422">
    <property type="entry name" value="Protein_unknown_function_OB"/>
</dbReference>
<accession>A9E4C3</accession>
<sequence length="138" mass="15746">MTQKKSSLFFILIFLVLASLIFLYVYINRSEPDTTQLQTSQVFTSNELLSNLENKGQKLAHFIEKAIEIEGEIKEITFQDGKYSLILKGNSDKTYILCEMQPNQNHHIAELKAGQEVKLKGILKGFLMDVILLHCVIV</sequence>
<organism evidence="2 3">
    <name type="scientific">Kordia algicida OT-1</name>
    <dbReference type="NCBI Taxonomy" id="391587"/>
    <lineage>
        <taxon>Bacteria</taxon>
        <taxon>Pseudomonadati</taxon>
        <taxon>Bacteroidota</taxon>
        <taxon>Flavobacteriia</taxon>
        <taxon>Flavobacteriales</taxon>
        <taxon>Flavobacteriaceae</taxon>
        <taxon>Kordia</taxon>
    </lineage>
</organism>
<dbReference type="HOGENOM" id="CLU_142783_0_0_10"/>
<dbReference type="STRING" id="391587.KAOT1_09751"/>
<name>A9E4C3_9FLAO</name>
<comment type="caution">
    <text evidence="2">The sequence shown here is derived from an EMBL/GenBank/DDBJ whole genome shotgun (WGS) entry which is preliminary data.</text>
</comment>
<keyword evidence="1" id="KW-1133">Transmembrane helix</keyword>
<dbReference type="Pfam" id="PF12869">
    <property type="entry name" value="tRNA_anti-like"/>
    <property type="match status" value="1"/>
</dbReference>
<dbReference type="EMBL" id="ABIB01000009">
    <property type="protein sequence ID" value="EDP95347.1"/>
    <property type="molecule type" value="Genomic_DNA"/>
</dbReference>
<evidence type="ECO:0000256" key="1">
    <source>
        <dbReference type="SAM" id="Phobius"/>
    </source>
</evidence>
<reference evidence="2 3" key="1">
    <citation type="journal article" date="2011" name="J. Bacteriol.">
        <title>Genome sequence of the algicidal bacterium Kordia algicida OT-1.</title>
        <authorList>
            <person name="Lee H.S."/>
            <person name="Kang S.G."/>
            <person name="Kwon K.K."/>
            <person name="Lee J.H."/>
            <person name="Kim S.J."/>
        </authorList>
    </citation>
    <scope>NUCLEOTIDE SEQUENCE [LARGE SCALE GENOMIC DNA]</scope>
    <source>
        <strain evidence="2 3">OT-1</strain>
    </source>
</reference>
<protein>
    <recommendedName>
        <fullName evidence="4">tRNA_anti-like</fullName>
    </recommendedName>
</protein>
<evidence type="ECO:0000313" key="2">
    <source>
        <dbReference type="EMBL" id="EDP95347.1"/>
    </source>
</evidence>
<proteinExistence type="predicted"/>
<evidence type="ECO:0008006" key="4">
    <source>
        <dbReference type="Google" id="ProtNLM"/>
    </source>
</evidence>
<dbReference type="AlphaFoldDB" id="A9E4C3"/>
<gene>
    <name evidence="2" type="ORF">KAOT1_09751</name>
</gene>
<feature type="transmembrane region" description="Helical" evidence="1">
    <location>
        <begin position="7"/>
        <end position="27"/>
    </location>
</feature>